<dbReference type="STRING" id="1317124.DW2_16480"/>
<dbReference type="GO" id="GO:0003677">
    <property type="term" value="F:DNA binding"/>
    <property type="evidence" value="ECO:0007669"/>
    <property type="project" value="InterPro"/>
</dbReference>
<keyword evidence="1" id="KW-0233">DNA recombination</keyword>
<dbReference type="PATRIC" id="fig|1317124.6.peg.3319"/>
<evidence type="ECO:0000256" key="1">
    <source>
        <dbReference type="ARBA" id="ARBA00023172"/>
    </source>
</evidence>
<protein>
    <submittedName>
        <fullName evidence="2">Phage integrase family protein</fullName>
    </submittedName>
</protein>
<reference evidence="3" key="1">
    <citation type="submission" date="2013-04" db="EMBL/GenBank/DDBJ databases">
        <title>Thioclava sp. 13D2W-2 Genome Sequencing.</title>
        <authorList>
            <person name="Lai Q."/>
            <person name="Li G."/>
            <person name="Shao Z."/>
        </authorList>
    </citation>
    <scope>NUCLEOTIDE SEQUENCE [LARGE SCALE GENOMIC DNA]</scope>
    <source>
        <strain evidence="3">13D2W-2</strain>
    </source>
</reference>
<gene>
    <name evidence="2" type="ORF">DW2_16480</name>
</gene>
<organism evidence="2 3">
    <name type="scientific">Thioclava atlantica</name>
    <dbReference type="NCBI Taxonomy" id="1317124"/>
    <lineage>
        <taxon>Bacteria</taxon>
        <taxon>Pseudomonadati</taxon>
        <taxon>Pseudomonadota</taxon>
        <taxon>Alphaproteobacteria</taxon>
        <taxon>Rhodobacterales</taxon>
        <taxon>Paracoccaceae</taxon>
        <taxon>Thioclava</taxon>
    </lineage>
</organism>
<name>A0A085TSZ5_9RHOB</name>
<evidence type="ECO:0000313" key="2">
    <source>
        <dbReference type="EMBL" id="KFE33842.1"/>
    </source>
</evidence>
<dbReference type="Proteomes" id="UP000028607">
    <property type="component" value="Unassembled WGS sequence"/>
</dbReference>
<dbReference type="AlphaFoldDB" id="A0A085TSZ5"/>
<dbReference type="InterPro" id="IPR011010">
    <property type="entry name" value="DNA_brk_join_enz"/>
</dbReference>
<reference evidence="2 3" key="2">
    <citation type="journal article" date="2015" name="Antonie Van Leeuwenhoek">
        <title>Thioclava indica sp. nov., isolated from surface seawater of the Indian Ocean.</title>
        <authorList>
            <person name="Liu Y."/>
            <person name="Lai Q."/>
            <person name="Du J."/>
            <person name="Xu H."/>
            <person name="Jiang L."/>
            <person name="Shao Z."/>
        </authorList>
    </citation>
    <scope>NUCLEOTIDE SEQUENCE [LARGE SCALE GENOMIC DNA]</scope>
    <source>
        <strain evidence="2 3">13D2W-2</strain>
    </source>
</reference>
<dbReference type="EMBL" id="AQRC01000015">
    <property type="protein sequence ID" value="KFE33842.1"/>
    <property type="molecule type" value="Genomic_DNA"/>
</dbReference>
<sequence length="388" mass="43959">MSLAEKRAVLAEQLTPRLARATIERNQGGLKRIFSSARDLGAETPEVLSRKDIWKHLEEKMPKDDLYVRVTKPKTRRPWSAERLASFFLSPIYTGAFSASRRARRGQIIVRDATYWVPLILLTLGTRIEETLLLKRKDVVLRDGLHCFNYNSGADQLGKTESSQRTLAIPQLLLELGFVEWFQSLPENHGIFLFPDAVKRATTRDVTSPFSKHLRRILSNLEIDDFHEDIYAARMTFTSMLNAAGVSEAQRQAIAGHSHGTVLNCHYTAHNVGDLKLAMDKADFRLEIRYSPKHGFPIIHGCSLKKQDALRVEVTLDENSEAETLRIFDSKSRQPLFEYHKGNLLDARDRRDCASELLRKVGNAPLQMPQDTSRVAAIEHFMALGSPG</sequence>
<comment type="caution">
    <text evidence="2">The sequence shown here is derived from an EMBL/GenBank/DDBJ whole genome shotgun (WGS) entry which is preliminary data.</text>
</comment>
<dbReference type="GO" id="GO:0006310">
    <property type="term" value="P:DNA recombination"/>
    <property type="evidence" value="ECO:0007669"/>
    <property type="project" value="UniProtKB-KW"/>
</dbReference>
<dbReference type="InterPro" id="IPR013762">
    <property type="entry name" value="Integrase-like_cat_sf"/>
</dbReference>
<proteinExistence type="predicted"/>
<dbReference type="Gene3D" id="1.10.443.10">
    <property type="entry name" value="Intergrase catalytic core"/>
    <property type="match status" value="1"/>
</dbReference>
<dbReference type="GO" id="GO:0015074">
    <property type="term" value="P:DNA integration"/>
    <property type="evidence" value="ECO:0007669"/>
    <property type="project" value="InterPro"/>
</dbReference>
<keyword evidence="3" id="KW-1185">Reference proteome</keyword>
<accession>A0A085TSZ5</accession>
<dbReference type="eggNOG" id="COG0582">
    <property type="taxonomic scope" value="Bacteria"/>
</dbReference>
<evidence type="ECO:0000313" key="3">
    <source>
        <dbReference type="Proteomes" id="UP000028607"/>
    </source>
</evidence>
<dbReference type="SUPFAM" id="SSF56349">
    <property type="entry name" value="DNA breaking-rejoining enzymes"/>
    <property type="match status" value="1"/>
</dbReference>